<protein>
    <recommendedName>
        <fullName evidence="5">F-box domain-containing protein</fullName>
    </recommendedName>
</protein>
<keyword evidence="4" id="KW-1185">Reference proteome</keyword>
<gene>
    <name evidence="3" type="ORF">L227DRAFT_529346</name>
</gene>
<proteinExistence type="predicted"/>
<evidence type="ECO:0000313" key="4">
    <source>
        <dbReference type="Proteomes" id="UP000313359"/>
    </source>
</evidence>
<dbReference type="AlphaFoldDB" id="A0A5C2S3G8"/>
<organism evidence="3 4">
    <name type="scientific">Lentinus tigrinus ALCF2SS1-6</name>
    <dbReference type="NCBI Taxonomy" id="1328759"/>
    <lineage>
        <taxon>Eukaryota</taxon>
        <taxon>Fungi</taxon>
        <taxon>Dikarya</taxon>
        <taxon>Basidiomycota</taxon>
        <taxon>Agaricomycotina</taxon>
        <taxon>Agaricomycetes</taxon>
        <taxon>Polyporales</taxon>
        <taxon>Polyporaceae</taxon>
        <taxon>Lentinus</taxon>
    </lineage>
</organism>
<dbReference type="Gene3D" id="3.80.10.10">
    <property type="entry name" value="Ribonuclease Inhibitor"/>
    <property type="match status" value="1"/>
</dbReference>
<evidence type="ECO:0000313" key="3">
    <source>
        <dbReference type="EMBL" id="RPD58011.1"/>
    </source>
</evidence>
<evidence type="ECO:0008006" key="5">
    <source>
        <dbReference type="Google" id="ProtNLM"/>
    </source>
</evidence>
<reference evidence="3" key="1">
    <citation type="journal article" date="2018" name="Genome Biol. Evol.">
        <title>Genomics and development of Lentinus tigrinus, a white-rot wood-decaying mushroom with dimorphic fruiting bodies.</title>
        <authorList>
            <person name="Wu B."/>
            <person name="Xu Z."/>
            <person name="Knudson A."/>
            <person name="Carlson A."/>
            <person name="Chen N."/>
            <person name="Kovaka S."/>
            <person name="LaButti K."/>
            <person name="Lipzen A."/>
            <person name="Pennachio C."/>
            <person name="Riley R."/>
            <person name="Schakwitz W."/>
            <person name="Umezawa K."/>
            <person name="Ohm R.A."/>
            <person name="Grigoriev I.V."/>
            <person name="Nagy L.G."/>
            <person name="Gibbons J."/>
            <person name="Hibbett D."/>
        </authorList>
    </citation>
    <scope>NUCLEOTIDE SEQUENCE [LARGE SCALE GENOMIC DNA]</scope>
    <source>
        <strain evidence="3">ALCF2SS1-6</strain>
    </source>
</reference>
<feature type="compositionally biased region" description="Acidic residues" evidence="2">
    <location>
        <begin position="606"/>
        <end position="617"/>
    </location>
</feature>
<evidence type="ECO:0000256" key="2">
    <source>
        <dbReference type="SAM" id="MobiDB-lite"/>
    </source>
</evidence>
<dbReference type="Proteomes" id="UP000313359">
    <property type="component" value="Unassembled WGS sequence"/>
</dbReference>
<name>A0A5C2S3G8_9APHY</name>
<feature type="compositionally biased region" description="Acidic residues" evidence="2">
    <location>
        <begin position="565"/>
        <end position="585"/>
    </location>
</feature>
<dbReference type="OrthoDB" id="2741929at2759"/>
<accession>A0A5C2S3G8</accession>
<dbReference type="EMBL" id="ML122277">
    <property type="protein sequence ID" value="RPD58011.1"/>
    <property type="molecule type" value="Genomic_DNA"/>
</dbReference>
<dbReference type="Gene3D" id="1.20.5.170">
    <property type="match status" value="1"/>
</dbReference>
<dbReference type="SUPFAM" id="SSF52047">
    <property type="entry name" value="RNI-like"/>
    <property type="match status" value="1"/>
</dbReference>
<feature type="coiled-coil region" evidence="1">
    <location>
        <begin position="5"/>
        <end position="32"/>
    </location>
</feature>
<dbReference type="InterPro" id="IPR032675">
    <property type="entry name" value="LRR_dom_sf"/>
</dbReference>
<feature type="compositionally biased region" description="Basic and acidic residues" evidence="2">
    <location>
        <begin position="586"/>
        <end position="600"/>
    </location>
</feature>
<sequence>MDELLDGILSRVAQLREENAKLKQDVAIHETHITCLEGQVAELLPEIALLRREHAAMKAAMLALMRQGEQWQPEVTAPPKRTFEDLPPELKQRIFRETRLPYYQYDPAVSQGANNPWLRELRLRKALPLICKTSYWPGMEILYEDIVIRRMGQISALAQTLRSSDLGPKLALLVKTIRIDSCPVWLPCSDVIRDDLSFILSQCTALSSFSYRPHDNFPIVGPYEEHDPQFSGWYNPTWLYQQSFSLQLEPLLTHCLVSGLRSLDLAMPLDCATIRCIHEMLASAERLESLTLGTLRACPECFSLAALPPHKLPRLRELQIYYGSHAGIDHYIRSSWQMPRLARLTIMLREWASVDDLIQTVGQSLTYLHLYPIADALRKSRWESIESVGVACPRLEHFIAPLSMFATWPNGLPITSVQISLNSPTLRYLDLWCEVHEKTLPGPDPEHGTLREQLISSPSQVPSLRCVRLLATSRLPGPQWKHSTRTSTRSPDWPAICNPALLDEDSDQVLYYRLPRAVVAQTGFALMSRDRCMRRQILDDEDWPDAYARDGMSPRLWRPTRESNSESEGDDSDADEEDEIEGDSGEADRSGDVADLEGAKDGAGSTDDEDLSDELGQDDLQLHIQLTRDDVLASFSSSRDTEAYRHVAVWEA</sequence>
<keyword evidence="1" id="KW-0175">Coiled coil</keyword>
<feature type="region of interest" description="Disordered" evidence="2">
    <location>
        <begin position="544"/>
        <end position="617"/>
    </location>
</feature>
<evidence type="ECO:0000256" key="1">
    <source>
        <dbReference type="SAM" id="Coils"/>
    </source>
</evidence>